<sequence length="278" mass="29915">MALTDNKSEAPVNPTQAEEDPVEQAPAPAAKAMNAQKLLRLVMGGVCFIAFIFSCATIGVPLWSYGEYTVFSRTVEITIGLWRVNTVVEDGKDDDSALKKKDLDEKKTETWNTIEFNRTAVVMSFLLTFFSTVYYLAATWFIILPIADISFGCAYLLMAVFAWAGAGSWSTDMDKNVLDDDIFDDTVPCAAGCALEAWNGVTYLFIGCALIAVGVMSLQGSAPDETTTANNQPRQPVSTSAPATSSDVVQGKVVDNDTPQEESTTADSAPPPSTDENA</sequence>
<feature type="compositionally biased region" description="Pro residues" evidence="1">
    <location>
        <begin position="269"/>
        <end position="278"/>
    </location>
</feature>
<dbReference type="EMBL" id="HBIJ01006660">
    <property type="protein sequence ID" value="CAE0363949.1"/>
    <property type="molecule type" value="Transcribed_RNA"/>
</dbReference>
<keyword evidence="2" id="KW-1133">Transmembrane helix</keyword>
<keyword evidence="2" id="KW-0472">Membrane</keyword>
<gene>
    <name evidence="3" type="ORF">ALAG00032_LOCUS4690</name>
</gene>
<feature type="transmembrane region" description="Helical" evidence="2">
    <location>
        <begin position="149"/>
        <end position="169"/>
    </location>
</feature>
<evidence type="ECO:0000256" key="1">
    <source>
        <dbReference type="SAM" id="MobiDB-lite"/>
    </source>
</evidence>
<feature type="transmembrane region" description="Helical" evidence="2">
    <location>
        <begin position="120"/>
        <end position="142"/>
    </location>
</feature>
<feature type="transmembrane region" description="Helical" evidence="2">
    <location>
        <begin position="41"/>
        <end position="63"/>
    </location>
</feature>
<feature type="compositionally biased region" description="Polar residues" evidence="1">
    <location>
        <begin position="223"/>
        <end position="248"/>
    </location>
</feature>
<reference evidence="3" key="1">
    <citation type="submission" date="2021-01" db="EMBL/GenBank/DDBJ databases">
        <authorList>
            <person name="Corre E."/>
            <person name="Pelletier E."/>
            <person name="Niang G."/>
            <person name="Scheremetjew M."/>
            <person name="Finn R."/>
            <person name="Kale V."/>
            <person name="Holt S."/>
            <person name="Cochrane G."/>
            <person name="Meng A."/>
            <person name="Brown T."/>
            <person name="Cohen L."/>
        </authorList>
    </citation>
    <scope>NUCLEOTIDE SEQUENCE</scope>
    <source>
        <strain evidence="3">CCMP1510</strain>
    </source>
</reference>
<protein>
    <recommendedName>
        <fullName evidence="4">MARVEL domain-containing protein</fullName>
    </recommendedName>
</protein>
<feature type="region of interest" description="Disordered" evidence="1">
    <location>
        <begin position="1"/>
        <end position="27"/>
    </location>
</feature>
<feature type="transmembrane region" description="Helical" evidence="2">
    <location>
        <begin position="200"/>
        <end position="218"/>
    </location>
</feature>
<evidence type="ECO:0000256" key="2">
    <source>
        <dbReference type="SAM" id="Phobius"/>
    </source>
</evidence>
<name>A0A7S3JVH0_9STRA</name>
<feature type="region of interest" description="Disordered" evidence="1">
    <location>
        <begin position="223"/>
        <end position="278"/>
    </location>
</feature>
<evidence type="ECO:0008006" key="4">
    <source>
        <dbReference type="Google" id="ProtNLM"/>
    </source>
</evidence>
<keyword evidence="2" id="KW-0812">Transmembrane</keyword>
<evidence type="ECO:0000313" key="3">
    <source>
        <dbReference type="EMBL" id="CAE0363949.1"/>
    </source>
</evidence>
<proteinExistence type="predicted"/>
<accession>A0A7S3JVH0</accession>
<organism evidence="3">
    <name type="scientific">Aureoumbra lagunensis</name>
    <dbReference type="NCBI Taxonomy" id="44058"/>
    <lineage>
        <taxon>Eukaryota</taxon>
        <taxon>Sar</taxon>
        <taxon>Stramenopiles</taxon>
        <taxon>Ochrophyta</taxon>
        <taxon>Pelagophyceae</taxon>
        <taxon>Pelagomonadales</taxon>
        <taxon>Aureoumbra</taxon>
    </lineage>
</organism>
<dbReference type="AlphaFoldDB" id="A0A7S3JVH0"/>